<sequence>MIIAGEGRLAGRHLTILGMGYSARALARLALAEGAHVSATTRDATKAEALRREGIDILAPAQTGALALDAMDDTTDLLVSAPPGPEGCPAYELAARALANAGRLGWIGYFSSTAVYGDCGGEWIDESRPPAPRSPDAKARLIAEDIWQEAARRHGAACDILRISGIYGPGRNHLAALRAGGLHVVDKPGQVFNRIHRDDIAGATLAAMLSLAAGERLINLADGNPCSSVDLLCGLADMLGLPLPVVVPYDPAALSPGMAAFFAESRRLRNDRMLALPGFVMCYPDWRAGYRAILAEE</sequence>
<protein>
    <submittedName>
        <fullName evidence="3">Nucleoside-diphosphate-sugar epimerase</fullName>
    </submittedName>
</protein>
<dbReference type="Proteomes" id="UP000192455">
    <property type="component" value="Unassembled WGS sequence"/>
</dbReference>
<proteinExistence type="predicted"/>
<dbReference type="Pfam" id="PF01370">
    <property type="entry name" value="Epimerase"/>
    <property type="match status" value="1"/>
</dbReference>
<dbReference type="Gene3D" id="3.40.50.720">
    <property type="entry name" value="NAD(P)-binding Rossmann-like Domain"/>
    <property type="match status" value="1"/>
</dbReference>
<evidence type="ECO:0000313" key="3">
    <source>
        <dbReference type="EMBL" id="SIT86816.1"/>
    </source>
</evidence>
<reference evidence="3 4" key="1">
    <citation type="submission" date="2017-01" db="EMBL/GenBank/DDBJ databases">
        <authorList>
            <person name="Mah S.A."/>
            <person name="Swanson W.J."/>
            <person name="Moy G.W."/>
            <person name="Vacquier V.D."/>
        </authorList>
    </citation>
    <scope>NUCLEOTIDE SEQUENCE [LARGE SCALE GENOMIC DNA]</scope>
    <source>
        <strain evidence="3 4">DSM 21219</strain>
    </source>
</reference>
<gene>
    <name evidence="3" type="ORF">SAMN05421849_2432</name>
</gene>
<dbReference type="InterPro" id="IPR001509">
    <property type="entry name" value="Epimerase_deHydtase"/>
</dbReference>
<feature type="domain" description="NAD-dependent epimerase/dehydratase" evidence="2">
    <location>
        <begin position="109"/>
        <end position="212"/>
    </location>
</feature>
<dbReference type="RefSeq" id="WP_076650300.1">
    <property type="nucleotide sequence ID" value="NZ_FTPS01000002.1"/>
</dbReference>
<dbReference type="AlphaFoldDB" id="A0A1R3X7D6"/>
<dbReference type="STRING" id="515897.SAMN05421849_2432"/>
<keyword evidence="4" id="KW-1185">Reference proteome</keyword>
<accession>A0A1R3X7D6</accession>
<evidence type="ECO:0000259" key="2">
    <source>
        <dbReference type="Pfam" id="PF01370"/>
    </source>
</evidence>
<evidence type="ECO:0000313" key="4">
    <source>
        <dbReference type="Proteomes" id="UP000192455"/>
    </source>
</evidence>
<organism evidence="3 4">
    <name type="scientific">Pontibaca methylaminivorans</name>
    <dbReference type="NCBI Taxonomy" id="515897"/>
    <lineage>
        <taxon>Bacteria</taxon>
        <taxon>Pseudomonadati</taxon>
        <taxon>Pseudomonadota</taxon>
        <taxon>Alphaproteobacteria</taxon>
        <taxon>Rhodobacterales</taxon>
        <taxon>Roseobacteraceae</taxon>
        <taxon>Pontibaca</taxon>
    </lineage>
</organism>
<dbReference type="EMBL" id="FTPS01000002">
    <property type="protein sequence ID" value="SIT86816.1"/>
    <property type="molecule type" value="Genomic_DNA"/>
</dbReference>
<dbReference type="PANTHER" id="PTHR43574">
    <property type="entry name" value="EPIMERASE-RELATED"/>
    <property type="match status" value="1"/>
</dbReference>
<dbReference type="SUPFAM" id="SSF51735">
    <property type="entry name" value="NAD(P)-binding Rossmann-fold domains"/>
    <property type="match status" value="1"/>
</dbReference>
<keyword evidence="1" id="KW-0520">NAD</keyword>
<dbReference type="InterPro" id="IPR036291">
    <property type="entry name" value="NAD(P)-bd_dom_sf"/>
</dbReference>
<name>A0A1R3X7D6_9RHOB</name>
<dbReference type="OrthoDB" id="9808276at2"/>
<evidence type="ECO:0000256" key="1">
    <source>
        <dbReference type="ARBA" id="ARBA00023027"/>
    </source>
</evidence>